<dbReference type="AlphaFoldDB" id="A0A2W5NIJ2"/>
<gene>
    <name evidence="1" type="ORF">DI555_19100</name>
</gene>
<dbReference type="EMBL" id="QFPX01000020">
    <property type="protein sequence ID" value="PZQ52904.1"/>
    <property type="molecule type" value="Genomic_DNA"/>
</dbReference>
<name>A0A2W5NIJ2_9SPHN</name>
<reference evidence="1 2" key="1">
    <citation type="submission" date="2017-08" db="EMBL/GenBank/DDBJ databases">
        <title>Infants hospitalized years apart are colonized by the same room-sourced microbial strains.</title>
        <authorList>
            <person name="Brooks B."/>
            <person name="Olm M.R."/>
            <person name="Firek B.A."/>
            <person name="Baker R."/>
            <person name="Thomas B.C."/>
            <person name="Morowitz M.J."/>
            <person name="Banfield J.F."/>
        </authorList>
    </citation>
    <scope>NUCLEOTIDE SEQUENCE [LARGE SCALE GENOMIC DNA]</scope>
    <source>
        <strain evidence="1">S2_005_002_R2_33</strain>
    </source>
</reference>
<evidence type="ECO:0000313" key="2">
    <source>
        <dbReference type="Proteomes" id="UP000249082"/>
    </source>
</evidence>
<evidence type="ECO:0000313" key="1">
    <source>
        <dbReference type="EMBL" id="PZQ52904.1"/>
    </source>
</evidence>
<comment type="caution">
    <text evidence="1">The sequence shown here is derived from an EMBL/GenBank/DDBJ whole genome shotgun (WGS) entry which is preliminary data.</text>
</comment>
<accession>A0A2W5NIJ2</accession>
<proteinExistence type="predicted"/>
<sequence length="133" mass="14040">MRAVLTIVVGGAALALGAGAIGQTRSLNMLDQLESGAWELRDRGAGAVANNVCIRGGRDLIQLHHPGMTCKSVVVEDTPAEVVVQYTCAGQGYGRTRIRRETNALIQIDTQGIANGQPYSYAGEGRRTGGCRN</sequence>
<evidence type="ECO:0008006" key="3">
    <source>
        <dbReference type="Google" id="ProtNLM"/>
    </source>
</evidence>
<organism evidence="1 2">
    <name type="scientific">Novosphingobium pentaromativorans</name>
    <dbReference type="NCBI Taxonomy" id="205844"/>
    <lineage>
        <taxon>Bacteria</taxon>
        <taxon>Pseudomonadati</taxon>
        <taxon>Pseudomonadota</taxon>
        <taxon>Alphaproteobacteria</taxon>
        <taxon>Sphingomonadales</taxon>
        <taxon>Sphingomonadaceae</taxon>
        <taxon>Novosphingobium</taxon>
    </lineage>
</organism>
<dbReference type="Proteomes" id="UP000249082">
    <property type="component" value="Unassembled WGS sequence"/>
</dbReference>
<protein>
    <recommendedName>
        <fullName evidence="3">DUF3617 domain-containing protein</fullName>
    </recommendedName>
</protein>